<organism evidence="8 9">
    <name type="scientific">Aerococcus christensenii</name>
    <dbReference type="NCBI Taxonomy" id="87541"/>
    <lineage>
        <taxon>Bacteria</taxon>
        <taxon>Bacillati</taxon>
        <taxon>Bacillota</taxon>
        <taxon>Bacilli</taxon>
        <taxon>Lactobacillales</taxon>
        <taxon>Aerococcaceae</taxon>
        <taxon>Aerococcus</taxon>
    </lineage>
</organism>
<dbReference type="PATRIC" id="fig|87541.4.peg.1478"/>
<feature type="non-terminal residue" evidence="8">
    <location>
        <position position="1"/>
    </location>
</feature>
<dbReference type="InterPro" id="IPR005771">
    <property type="entry name" value="GalU_uridylyltTrfase_bac/arc"/>
</dbReference>
<comment type="catalytic activity">
    <reaction evidence="6">
        <text>alpha-D-glucose 1-phosphate + UTP + H(+) = UDP-alpha-D-glucose + diphosphate</text>
        <dbReference type="Rhea" id="RHEA:19889"/>
        <dbReference type="ChEBI" id="CHEBI:15378"/>
        <dbReference type="ChEBI" id="CHEBI:33019"/>
        <dbReference type="ChEBI" id="CHEBI:46398"/>
        <dbReference type="ChEBI" id="CHEBI:58601"/>
        <dbReference type="ChEBI" id="CHEBI:58885"/>
        <dbReference type="EC" id="2.7.7.9"/>
    </reaction>
</comment>
<dbReference type="SUPFAM" id="SSF53448">
    <property type="entry name" value="Nucleotide-diphospho-sugar transferases"/>
    <property type="match status" value="1"/>
</dbReference>
<dbReference type="CDD" id="cd02541">
    <property type="entry name" value="UGPase_prokaryotic"/>
    <property type="match status" value="1"/>
</dbReference>
<dbReference type="Proteomes" id="UP000070422">
    <property type="component" value="Unassembled WGS sequence"/>
</dbReference>
<dbReference type="GO" id="GO:0006011">
    <property type="term" value="P:UDP-alpha-D-glucose metabolic process"/>
    <property type="evidence" value="ECO:0007669"/>
    <property type="project" value="InterPro"/>
</dbReference>
<protein>
    <recommendedName>
        <fullName evidence="3">UTP--glucose-1-phosphate uridylyltransferase</fullName>
        <ecNumber evidence="3">2.7.7.9</ecNumber>
    </recommendedName>
</protein>
<sequence length="296" mass="32904">QKIRKAVIPAAGLGTRFLPATKAMAKEMMPVMDKPVIQFIVEEVVKSGIEEILIITGRNKRSIEDHFDANYELEENLIAKQKEDLLAMVQETTLANVQFKRQHYPNGLGDAIYQAKSFVGDEPFLLTLGDNIMGSDVPASKQVIQIAEEHNATAILTQEVDSEAAKHYGIVEEVEALKDHVFKINGLVEKPTDYRANPKAICGRYVLTPDIFDAIEKVGRNPHSGEVELTDALNLLAKTQPVLSAHYEGNWYEVGEPLGLVKASIQYALAHPEVKKEFKAYLKDQVIPALKRGEES</sequence>
<dbReference type="AlphaFoldDB" id="A0A133XT33"/>
<comment type="pathway">
    <text evidence="1">Carbohydrate metabolism; nucleotide-sugar metabolism.</text>
</comment>
<reference evidence="8 9" key="1">
    <citation type="submission" date="2016-01" db="EMBL/GenBank/DDBJ databases">
        <authorList>
            <person name="Oliw E.H."/>
        </authorList>
    </citation>
    <scope>NUCLEOTIDE SEQUENCE [LARGE SCALE GENOMIC DNA]</scope>
    <source>
        <strain evidence="8 9">KA00635</strain>
    </source>
</reference>
<gene>
    <name evidence="8" type="ORF">HMPREF3187_01491</name>
</gene>
<evidence type="ECO:0000256" key="3">
    <source>
        <dbReference type="ARBA" id="ARBA00012415"/>
    </source>
</evidence>
<dbReference type="Pfam" id="PF00483">
    <property type="entry name" value="NTP_transferase"/>
    <property type="match status" value="1"/>
</dbReference>
<dbReference type="RefSeq" id="WP_060937186.1">
    <property type="nucleotide sequence ID" value="NZ_KQ959327.1"/>
</dbReference>
<dbReference type="EC" id="2.7.7.9" evidence="3"/>
<keyword evidence="5 8" id="KW-0548">Nucleotidyltransferase</keyword>
<proteinExistence type="inferred from homology"/>
<comment type="caution">
    <text evidence="8">The sequence shown here is derived from an EMBL/GenBank/DDBJ whole genome shotgun (WGS) entry which is preliminary data.</text>
</comment>
<dbReference type="UniPathway" id="UPA00215"/>
<evidence type="ECO:0000256" key="1">
    <source>
        <dbReference type="ARBA" id="ARBA00005136"/>
    </source>
</evidence>
<evidence type="ECO:0000256" key="2">
    <source>
        <dbReference type="ARBA" id="ARBA00006890"/>
    </source>
</evidence>
<evidence type="ECO:0000313" key="8">
    <source>
        <dbReference type="EMBL" id="KXB34098.1"/>
    </source>
</evidence>
<keyword evidence="4 8" id="KW-0808">Transferase</keyword>
<evidence type="ECO:0000256" key="6">
    <source>
        <dbReference type="ARBA" id="ARBA00048128"/>
    </source>
</evidence>
<dbReference type="Gene3D" id="3.90.550.10">
    <property type="entry name" value="Spore Coat Polysaccharide Biosynthesis Protein SpsA, Chain A"/>
    <property type="match status" value="1"/>
</dbReference>
<evidence type="ECO:0000259" key="7">
    <source>
        <dbReference type="Pfam" id="PF00483"/>
    </source>
</evidence>
<dbReference type="GO" id="GO:0003983">
    <property type="term" value="F:UTP:glucose-1-phosphate uridylyltransferase activity"/>
    <property type="evidence" value="ECO:0007669"/>
    <property type="project" value="UniProtKB-EC"/>
</dbReference>
<accession>A0A133XT33</accession>
<comment type="similarity">
    <text evidence="2">Belongs to the UDPGP type 2 family.</text>
</comment>
<dbReference type="EMBL" id="LSCQ01000084">
    <property type="protein sequence ID" value="KXB34098.1"/>
    <property type="molecule type" value="Genomic_DNA"/>
</dbReference>
<evidence type="ECO:0000313" key="9">
    <source>
        <dbReference type="Proteomes" id="UP000070422"/>
    </source>
</evidence>
<evidence type="ECO:0000256" key="4">
    <source>
        <dbReference type="ARBA" id="ARBA00022679"/>
    </source>
</evidence>
<dbReference type="PANTHER" id="PTHR43197:SF1">
    <property type="entry name" value="UTP--GLUCOSE-1-PHOSPHATE URIDYLYLTRANSFERASE"/>
    <property type="match status" value="1"/>
</dbReference>
<feature type="domain" description="Nucleotidyl transferase" evidence="7">
    <location>
        <begin position="5"/>
        <end position="267"/>
    </location>
</feature>
<dbReference type="InterPro" id="IPR005835">
    <property type="entry name" value="NTP_transferase_dom"/>
</dbReference>
<name>A0A133XT33_9LACT</name>
<dbReference type="STRING" id="87541.AWM71_05210"/>
<evidence type="ECO:0000256" key="5">
    <source>
        <dbReference type="ARBA" id="ARBA00022695"/>
    </source>
</evidence>
<dbReference type="InterPro" id="IPR029044">
    <property type="entry name" value="Nucleotide-diphossugar_trans"/>
</dbReference>
<dbReference type="PANTHER" id="PTHR43197">
    <property type="entry name" value="UTP--GLUCOSE-1-PHOSPHATE URIDYLYLTRANSFERASE"/>
    <property type="match status" value="1"/>
</dbReference>